<dbReference type="KEGG" id="nve:5520219"/>
<dbReference type="Gene3D" id="3.20.20.370">
    <property type="entry name" value="Glycoside hydrolase/deacetylase"/>
    <property type="match status" value="1"/>
</dbReference>
<dbReference type="PANTHER" id="PTHR45985">
    <property type="match status" value="1"/>
</dbReference>
<protein>
    <recommendedName>
        <fullName evidence="1">NodB homology domain-containing protein</fullName>
    </recommendedName>
</protein>
<evidence type="ECO:0000313" key="2">
    <source>
        <dbReference type="EMBL" id="EDO48003.1"/>
    </source>
</evidence>
<feature type="non-terminal residue" evidence="2">
    <location>
        <position position="1"/>
    </location>
</feature>
<dbReference type="OMA" id="RNEISTH"/>
<dbReference type="AlphaFoldDB" id="A7RKK8"/>
<dbReference type="OrthoDB" id="6021972at2759"/>
<dbReference type="eggNOG" id="ENOG502QW08">
    <property type="taxonomic scope" value="Eukaryota"/>
</dbReference>
<feature type="non-terminal residue" evidence="2">
    <location>
        <position position="235"/>
    </location>
</feature>
<dbReference type="PANTHER" id="PTHR45985:SF3">
    <property type="entry name" value="CHITIN DEACETYLASE-LIKE 4"/>
    <property type="match status" value="1"/>
</dbReference>
<dbReference type="Pfam" id="PF01522">
    <property type="entry name" value="Polysacc_deac_1"/>
    <property type="match status" value="1"/>
</dbReference>
<sequence>AEPCKPDLCKLPDCFCSGASVPNGLDPKQIPQMIMLTFDDAINMQVFPFYQTLLNDTKNPNGCNVRATFFVSHEYTDYQLLGTLYHERHEIADHTISHRTPIEWWKKATYQDWGSEIRGMRDILKEFGGVNEKDVRGFRAPFLQIGGDNQFKVLHDHSFMFDSSMPTWRTDPPLWPYTLDYSSAQDCVIPPCPSGSFPGLWEVPMVYHKGLQNESCSMIDDCNAPTNDDDVFKFL</sequence>
<evidence type="ECO:0000259" key="1">
    <source>
        <dbReference type="Pfam" id="PF01522"/>
    </source>
</evidence>
<feature type="domain" description="NodB homology" evidence="1">
    <location>
        <begin position="31"/>
        <end position="145"/>
    </location>
</feature>
<dbReference type="GO" id="GO:0016810">
    <property type="term" value="F:hydrolase activity, acting on carbon-nitrogen (but not peptide) bonds"/>
    <property type="evidence" value="ECO:0007669"/>
    <property type="project" value="InterPro"/>
</dbReference>
<reference evidence="2 3" key="1">
    <citation type="journal article" date="2007" name="Science">
        <title>Sea anemone genome reveals ancestral eumetazoan gene repertoire and genomic organization.</title>
        <authorList>
            <person name="Putnam N.H."/>
            <person name="Srivastava M."/>
            <person name="Hellsten U."/>
            <person name="Dirks B."/>
            <person name="Chapman J."/>
            <person name="Salamov A."/>
            <person name="Terry A."/>
            <person name="Shapiro H."/>
            <person name="Lindquist E."/>
            <person name="Kapitonov V.V."/>
            <person name="Jurka J."/>
            <person name="Genikhovich G."/>
            <person name="Grigoriev I.V."/>
            <person name="Lucas S.M."/>
            <person name="Steele R.E."/>
            <person name="Finnerty J.R."/>
            <person name="Technau U."/>
            <person name="Martindale M.Q."/>
            <person name="Rokhsar D.S."/>
        </authorList>
    </citation>
    <scope>NUCLEOTIDE SEQUENCE [LARGE SCALE GENOMIC DNA]</scope>
    <source>
        <strain evidence="3">CH2 X CH6</strain>
    </source>
</reference>
<gene>
    <name evidence="2" type="ORF">NEMVEDRAFT_v1g61148</name>
</gene>
<organism evidence="2 3">
    <name type="scientific">Nematostella vectensis</name>
    <name type="common">Starlet sea anemone</name>
    <dbReference type="NCBI Taxonomy" id="45351"/>
    <lineage>
        <taxon>Eukaryota</taxon>
        <taxon>Metazoa</taxon>
        <taxon>Cnidaria</taxon>
        <taxon>Anthozoa</taxon>
        <taxon>Hexacorallia</taxon>
        <taxon>Actiniaria</taxon>
        <taxon>Edwardsiidae</taxon>
        <taxon>Nematostella</taxon>
    </lineage>
</organism>
<dbReference type="GO" id="GO:0005975">
    <property type="term" value="P:carbohydrate metabolic process"/>
    <property type="evidence" value="ECO:0007669"/>
    <property type="project" value="InterPro"/>
</dbReference>
<evidence type="ECO:0000313" key="3">
    <source>
        <dbReference type="Proteomes" id="UP000001593"/>
    </source>
</evidence>
<name>A7RKK8_NEMVE</name>
<proteinExistence type="predicted"/>
<dbReference type="EMBL" id="DS469516">
    <property type="protein sequence ID" value="EDO48003.1"/>
    <property type="molecule type" value="Genomic_DNA"/>
</dbReference>
<accession>A7RKK8</accession>
<dbReference type="SUPFAM" id="SSF88713">
    <property type="entry name" value="Glycoside hydrolase/deacetylase"/>
    <property type="match status" value="1"/>
</dbReference>
<keyword evidence="3" id="KW-1185">Reference proteome</keyword>
<dbReference type="InParanoid" id="A7RKK8"/>
<dbReference type="InterPro" id="IPR002509">
    <property type="entry name" value="NODB_dom"/>
</dbReference>
<dbReference type="HOGENOM" id="CLU_103203_0_0_1"/>
<dbReference type="InterPro" id="IPR052740">
    <property type="entry name" value="CE4"/>
</dbReference>
<dbReference type="InterPro" id="IPR011330">
    <property type="entry name" value="Glyco_hydro/deAcase_b/a-brl"/>
</dbReference>
<dbReference type="PhylomeDB" id="A7RKK8"/>
<dbReference type="Proteomes" id="UP000001593">
    <property type="component" value="Unassembled WGS sequence"/>
</dbReference>